<evidence type="ECO:0000313" key="6">
    <source>
        <dbReference type="EMBL" id="MEO1765674.1"/>
    </source>
</evidence>
<keyword evidence="6" id="KW-0670">Pyruvate</keyword>
<dbReference type="Proteomes" id="UP001482231">
    <property type="component" value="Unassembled WGS sequence"/>
</dbReference>
<comment type="caution">
    <text evidence="6">The sequence shown here is derived from an EMBL/GenBank/DDBJ whole genome shotgun (WGS) entry which is preliminary data.</text>
</comment>
<evidence type="ECO:0000256" key="3">
    <source>
        <dbReference type="ARBA" id="ARBA00022741"/>
    </source>
</evidence>
<dbReference type="NCBIfam" id="NF003742">
    <property type="entry name" value="PRK05339.1"/>
    <property type="match status" value="1"/>
</dbReference>
<sequence>MSMSVRRVFFVSDHTGITVETLGRGLLSQFDHIEFVRETLPFVDDASKVEAALARITAAAAEDGVRPVVISSLADPALRDRLARAPALVMDVFDRFLPPLQAELGTPPAGAVGRLHGVGGAYGSRIDAVNFALAHDDGLGQRLHQADVVLIGVSRCGKTPTCLYLALQYGLYAANVPLTAEDFERGRLPSALDVVRAKLFGLSIRPERLHQIREERRPGSSYAALATCQREVQAAEALFRRLDIPYLDSTNMSVEEIASSLVHRQGLRPRL</sequence>
<dbReference type="PANTHER" id="PTHR31756">
    <property type="entry name" value="PYRUVATE, PHOSPHATE DIKINASE REGULATORY PROTEIN 1, CHLOROPLASTIC"/>
    <property type="match status" value="1"/>
</dbReference>
<keyword evidence="7" id="KW-1185">Reference proteome</keyword>
<dbReference type="EMBL" id="JBAJEX010000001">
    <property type="protein sequence ID" value="MEO1765674.1"/>
    <property type="molecule type" value="Genomic_DNA"/>
</dbReference>
<comment type="function">
    <text evidence="5">Bifunctional serine/threonine kinase and phosphorylase involved in the regulation of the phosphoenolpyruvate synthase (PEPS) by catalyzing its phosphorylation/dephosphorylation.</text>
</comment>
<dbReference type="HAMAP" id="MF_01062">
    <property type="entry name" value="PSRP"/>
    <property type="match status" value="1"/>
</dbReference>
<keyword evidence="2 5" id="KW-0808">Transferase</keyword>
<accession>A0ABV0EAS9</accession>
<evidence type="ECO:0000256" key="5">
    <source>
        <dbReference type="HAMAP-Rule" id="MF_01062"/>
    </source>
</evidence>
<keyword evidence="3 5" id="KW-0547">Nucleotide-binding</keyword>
<evidence type="ECO:0000256" key="1">
    <source>
        <dbReference type="ARBA" id="ARBA00022527"/>
    </source>
</evidence>
<dbReference type="Pfam" id="PF03618">
    <property type="entry name" value="Kinase-PPPase"/>
    <property type="match status" value="1"/>
</dbReference>
<comment type="catalytic activity">
    <reaction evidence="5">
        <text>[pyruvate, water dikinase] + ADP = [pyruvate, water dikinase]-phosphate + AMP + H(+)</text>
        <dbReference type="Rhea" id="RHEA:46020"/>
        <dbReference type="Rhea" id="RHEA-COMP:11425"/>
        <dbReference type="Rhea" id="RHEA-COMP:11426"/>
        <dbReference type="ChEBI" id="CHEBI:15378"/>
        <dbReference type="ChEBI" id="CHEBI:43176"/>
        <dbReference type="ChEBI" id="CHEBI:68546"/>
        <dbReference type="ChEBI" id="CHEBI:456215"/>
        <dbReference type="ChEBI" id="CHEBI:456216"/>
        <dbReference type="EC" id="2.7.11.33"/>
    </reaction>
</comment>
<dbReference type="InterPro" id="IPR005177">
    <property type="entry name" value="Kinase-pyrophosphorylase"/>
</dbReference>
<keyword evidence="4 5" id="KW-0418">Kinase</keyword>
<keyword evidence="1 5" id="KW-0723">Serine/threonine-protein kinase</keyword>
<name>A0ABV0EAS9_9BURK</name>
<dbReference type="GO" id="GO:0016740">
    <property type="term" value="F:transferase activity"/>
    <property type="evidence" value="ECO:0007669"/>
    <property type="project" value="UniProtKB-KW"/>
</dbReference>
<comment type="catalytic activity">
    <reaction evidence="5">
        <text>[pyruvate, water dikinase]-phosphate + phosphate + H(+) = [pyruvate, water dikinase] + diphosphate</text>
        <dbReference type="Rhea" id="RHEA:48580"/>
        <dbReference type="Rhea" id="RHEA-COMP:11425"/>
        <dbReference type="Rhea" id="RHEA-COMP:11426"/>
        <dbReference type="ChEBI" id="CHEBI:15378"/>
        <dbReference type="ChEBI" id="CHEBI:33019"/>
        <dbReference type="ChEBI" id="CHEBI:43176"/>
        <dbReference type="ChEBI" id="CHEBI:43474"/>
        <dbReference type="ChEBI" id="CHEBI:68546"/>
        <dbReference type="EC" id="2.7.4.28"/>
    </reaction>
</comment>
<feature type="binding site" evidence="5">
    <location>
        <begin position="152"/>
        <end position="159"/>
    </location>
    <ligand>
        <name>ADP</name>
        <dbReference type="ChEBI" id="CHEBI:456216"/>
    </ligand>
</feature>
<dbReference type="PANTHER" id="PTHR31756:SF3">
    <property type="entry name" value="PYRUVATE, PHOSPHATE DIKINASE REGULATORY PROTEIN 1, CHLOROPLASTIC"/>
    <property type="match status" value="1"/>
</dbReference>
<dbReference type="EC" id="2.7.11.33" evidence="5"/>
<proteinExistence type="inferred from homology"/>
<reference evidence="6 7" key="1">
    <citation type="submission" date="2024-02" db="EMBL/GenBank/DDBJ databases">
        <title>New thermophilic sulfur-oxidizing bacteria from a hot springs of the Uzon caldera (Kamchatka, Russia).</title>
        <authorList>
            <person name="Dukat A.M."/>
            <person name="Elcheninov A.G."/>
            <person name="Frolov E.N."/>
        </authorList>
    </citation>
    <scope>NUCLEOTIDE SEQUENCE [LARGE SCALE GENOMIC DNA]</scope>
    <source>
        <strain evidence="6 7">AK1</strain>
    </source>
</reference>
<organism evidence="6 7">
    <name type="scientific">Thiobacter aerophilum</name>
    <dbReference type="NCBI Taxonomy" id="3121275"/>
    <lineage>
        <taxon>Bacteria</taxon>
        <taxon>Pseudomonadati</taxon>
        <taxon>Pseudomonadota</taxon>
        <taxon>Betaproteobacteria</taxon>
        <taxon>Burkholderiales</taxon>
        <taxon>Thiobacteraceae</taxon>
        <taxon>Thiobacter</taxon>
    </lineage>
</organism>
<evidence type="ECO:0000256" key="4">
    <source>
        <dbReference type="ARBA" id="ARBA00022777"/>
    </source>
</evidence>
<evidence type="ECO:0000313" key="7">
    <source>
        <dbReference type="Proteomes" id="UP001482231"/>
    </source>
</evidence>
<dbReference type="RefSeq" id="WP_347306039.1">
    <property type="nucleotide sequence ID" value="NZ_JBAJEX010000001.1"/>
</dbReference>
<evidence type="ECO:0000256" key="2">
    <source>
        <dbReference type="ARBA" id="ARBA00022679"/>
    </source>
</evidence>
<comment type="similarity">
    <text evidence="5">Belongs to the pyruvate, phosphate/water dikinase regulatory protein family. PSRP subfamily.</text>
</comment>
<protein>
    <recommendedName>
        <fullName evidence="5">Putative phosphoenolpyruvate synthase regulatory protein</fullName>
        <shortName evidence="5">PEP synthase regulatory protein</shortName>
        <shortName evidence="5">PSRP</shortName>
        <ecNumber evidence="5">2.7.11.33</ecNumber>
        <ecNumber evidence="5">2.7.4.28</ecNumber>
    </recommendedName>
    <alternativeName>
        <fullName evidence="5">Pyruvate, water dikinase regulatory protein</fullName>
    </alternativeName>
</protein>
<gene>
    <name evidence="6" type="ORF">V6E02_00360</name>
</gene>
<dbReference type="InterPro" id="IPR026530">
    <property type="entry name" value="PSRP"/>
</dbReference>
<dbReference type="EC" id="2.7.4.28" evidence="5"/>